<dbReference type="SUPFAM" id="SSF49503">
    <property type="entry name" value="Cupredoxins"/>
    <property type="match status" value="3"/>
</dbReference>
<name>A0ABP8ZC29_9ACTN</name>
<keyword evidence="13" id="KW-0812">Transmembrane</keyword>
<dbReference type="RefSeq" id="WP_345313661.1">
    <property type="nucleotide sequence ID" value="NZ_BAABIE010000010.1"/>
</dbReference>
<evidence type="ECO:0000256" key="3">
    <source>
        <dbReference type="ARBA" id="ARBA00010609"/>
    </source>
</evidence>
<evidence type="ECO:0000256" key="12">
    <source>
        <dbReference type="SAM" id="MobiDB-lite"/>
    </source>
</evidence>
<feature type="region of interest" description="Disordered" evidence="12">
    <location>
        <begin position="428"/>
        <end position="450"/>
    </location>
</feature>
<feature type="transmembrane region" description="Helical" evidence="13">
    <location>
        <begin position="56"/>
        <end position="74"/>
    </location>
</feature>
<evidence type="ECO:0000256" key="1">
    <source>
        <dbReference type="ARBA" id="ARBA00001960"/>
    </source>
</evidence>
<dbReference type="PRINTS" id="PR00695">
    <property type="entry name" value="CUNO2RDTASE"/>
</dbReference>
<keyword evidence="9" id="KW-0560">Oxidoreductase</keyword>
<comment type="catalytic activity">
    <reaction evidence="11">
        <text>nitric oxide + Fe(III)-[cytochrome c] + H2O = Fe(II)-[cytochrome c] + nitrite + 2 H(+)</text>
        <dbReference type="Rhea" id="RHEA:15233"/>
        <dbReference type="Rhea" id="RHEA-COMP:10350"/>
        <dbReference type="Rhea" id="RHEA-COMP:14399"/>
        <dbReference type="ChEBI" id="CHEBI:15377"/>
        <dbReference type="ChEBI" id="CHEBI:15378"/>
        <dbReference type="ChEBI" id="CHEBI:16301"/>
        <dbReference type="ChEBI" id="CHEBI:16480"/>
        <dbReference type="ChEBI" id="CHEBI:29033"/>
        <dbReference type="ChEBI" id="CHEBI:29034"/>
        <dbReference type="EC" id="1.7.2.1"/>
    </reaction>
</comment>
<dbReference type="CDD" id="cd11020">
    <property type="entry name" value="CuRO_1_CuNIR"/>
    <property type="match status" value="1"/>
</dbReference>
<dbReference type="CDD" id="cd04208">
    <property type="entry name" value="CuRO_2_CuNIR"/>
    <property type="match status" value="1"/>
</dbReference>
<feature type="region of interest" description="Disordered" evidence="12">
    <location>
        <begin position="1"/>
        <end position="25"/>
    </location>
</feature>
<dbReference type="EMBL" id="BAABIE010000010">
    <property type="protein sequence ID" value="GAA4752154.1"/>
    <property type="molecule type" value="Genomic_DNA"/>
</dbReference>
<feature type="transmembrane region" description="Helical" evidence="13">
    <location>
        <begin position="455"/>
        <end position="473"/>
    </location>
</feature>
<keyword evidence="13" id="KW-1133">Transmembrane helix</keyword>
<feature type="transmembrane region" description="Helical" evidence="13">
    <location>
        <begin position="326"/>
        <end position="347"/>
    </location>
</feature>
<keyword evidence="8" id="KW-0677">Repeat</keyword>
<gene>
    <name evidence="15" type="ORF">GCM10023217_23870</name>
</gene>
<evidence type="ECO:0000256" key="8">
    <source>
        <dbReference type="ARBA" id="ARBA00022737"/>
    </source>
</evidence>
<feature type="transmembrane region" description="Helical" evidence="13">
    <location>
        <begin position="123"/>
        <end position="143"/>
    </location>
</feature>
<feature type="transmembrane region" description="Helical" evidence="13">
    <location>
        <begin position="368"/>
        <end position="386"/>
    </location>
</feature>
<proteinExistence type="inferred from homology"/>
<feature type="transmembrane region" description="Helical" evidence="13">
    <location>
        <begin position="31"/>
        <end position="50"/>
    </location>
</feature>
<dbReference type="PANTHER" id="PTHR11709:SF394">
    <property type="entry name" value="FI03373P-RELATED"/>
    <property type="match status" value="1"/>
</dbReference>
<keyword evidence="16" id="KW-1185">Reference proteome</keyword>
<dbReference type="Gene3D" id="2.60.40.420">
    <property type="entry name" value="Cupredoxins - blue copper proteins"/>
    <property type="match status" value="3"/>
</dbReference>
<evidence type="ECO:0000256" key="6">
    <source>
        <dbReference type="ARBA" id="ARBA00017290"/>
    </source>
</evidence>
<protein>
    <recommendedName>
        <fullName evidence="6">Copper-containing nitrite reductase</fullName>
        <ecNumber evidence="5">1.7.2.1</ecNumber>
    </recommendedName>
</protein>
<organism evidence="15 16">
    <name type="scientific">Gordonia alkaliphila</name>
    <dbReference type="NCBI Taxonomy" id="1053547"/>
    <lineage>
        <taxon>Bacteria</taxon>
        <taxon>Bacillati</taxon>
        <taxon>Actinomycetota</taxon>
        <taxon>Actinomycetes</taxon>
        <taxon>Mycobacteriales</taxon>
        <taxon>Gordoniaceae</taxon>
        <taxon>Gordonia</taxon>
    </lineage>
</organism>
<feature type="transmembrane region" description="Helical" evidence="13">
    <location>
        <begin position="95"/>
        <end position="117"/>
    </location>
</feature>
<dbReference type="InterPro" id="IPR008972">
    <property type="entry name" value="Cupredoxin"/>
</dbReference>
<evidence type="ECO:0000313" key="16">
    <source>
        <dbReference type="Proteomes" id="UP001500822"/>
    </source>
</evidence>
<evidence type="ECO:0000256" key="2">
    <source>
        <dbReference type="ARBA" id="ARBA00001973"/>
    </source>
</evidence>
<evidence type="ECO:0000256" key="9">
    <source>
        <dbReference type="ARBA" id="ARBA00023002"/>
    </source>
</evidence>
<dbReference type="InterPro" id="IPR045087">
    <property type="entry name" value="Cu-oxidase_fam"/>
</dbReference>
<reference evidence="16" key="1">
    <citation type="journal article" date="2019" name="Int. J. Syst. Evol. Microbiol.">
        <title>The Global Catalogue of Microorganisms (GCM) 10K type strain sequencing project: providing services to taxonomists for standard genome sequencing and annotation.</title>
        <authorList>
            <consortium name="The Broad Institute Genomics Platform"/>
            <consortium name="The Broad Institute Genome Sequencing Center for Infectious Disease"/>
            <person name="Wu L."/>
            <person name="Ma J."/>
        </authorList>
    </citation>
    <scope>NUCLEOTIDE SEQUENCE [LARGE SCALE GENOMIC DNA]</scope>
    <source>
        <strain evidence="16">JCM 18077</strain>
    </source>
</reference>
<comment type="cofactor">
    <cofactor evidence="1">
        <name>Cu(+)</name>
        <dbReference type="ChEBI" id="CHEBI:49552"/>
    </cofactor>
</comment>
<feature type="transmembrane region" description="Helical" evidence="13">
    <location>
        <begin position="260"/>
        <end position="283"/>
    </location>
</feature>
<dbReference type="Proteomes" id="UP001500822">
    <property type="component" value="Unassembled WGS sequence"/>
</dbReference>
<dbReference type="InterPro" id="IPR011707">
    <property type="entry name" value="Cu-oxidase-like_N"/>
</dbReference>
<evidence type="ECO:0000256" key="11">
    <source>
        <dbReference type="ARBA" id="ARBA00049340"/>
    </source>
</evidence>
<evidence type="ECO:0000256" key="7">
    <source>
        <dbReference type="ARBA" id="ARBA00022723"/>
    </source>
</evidence>
<feature type="transmembrane region" description="Helical" evidence="13">
    <location>
        <begin position="392"/>
        <end position="411"/>
    </location>
</feature>
<evidence type="ECO:0000256" key="4">
    <source>
        <dbReference type="ARBA" id="ARBA00011233"/>
    </source>
</evidence>
<evidence type="ECO:0000256" key="13">
    <source>
        <dbReference type="SAM" id="Phobius"/>
    </source>
</evidence>
<feature type="transmembrane region" description="Helical" evidence="13">
    <location>
        <begin position="236"/>
        <end position="254"/>
    </location>
</feature>
<evidence type="ECO:0000256" key="10">
    <source>
        <dbReference type="ARBA" id="ARBA00023008"/>
    </source>
</evidence>
<keyword evidence="10" id="KW-0186">Copper</keyword>
<dbReference type="EC" id="1.7.2.1" evidence="5"/>
<feature type="domain" description="Plastocyanin-like" evidence="14">
    <location>
        <begin position="637"/>
        <end position="746"/>
    </location>
</feature>
<dbReference type="Pfam" id="PF07732">
    <property type="entry name" value="Cu-oxidase_3"/>
    <property type="match status" value="1"/>
</dbReference>
<comment type="subunit">
    <text evidence="4">Homotrimer.</text>
</comment>
<evidence type="ECO:0000259" key="14">
    <source>
        <dbReference type="Pfam" id="PF07732"/>
    </source>
</evidence>
<comment type="caution">
    <text evidence="15">The sequence shown here is derived from an EMBL/GenBank/DDBJ whole genome shotgun (WGS) entry which is preliminary data.</text>
</comment>
<feature type="transmembrane region" description="Helical" evidence="13">
    <location>
        <begin position="200"/>
        <end position="224"/>
    </location>
</feature>
<keyword evidence="13" id="KW-0472">Membrane</keyword>
<dbReference type="InterPro" id="IPR001287">
    <property type="entry name" value="NO2-reductase_Cu"/>
</dbReference>
<sequence>MNAAAQQTPTGPGSAKPDTRRPRSWHQRAGMPVRVWMVVLIGIGLTHFALPESRWLIVHVFTIGLVANSILVWSQTLAERFLGYHLPPERRLVQLLRIYTLNLGLLVTIVGMLAVLWPVTLVGAVLIGTVVAWHAWALARLIVEAQRHRHAEGQGPAENAISAWFFVASACLLPFGAAAGVLLAYGFADPQQAGFLLTHQALNVLGFLGLAAAGVLLVMYPRLLGATQVRNRRRPYALVVLPTAIAVICAGALADLAVLAAAGVGLYLAGWLLIVVPFVPVALRHPPDSYASASISAALLWLLGSLVAYLVVLLTGPFEVTRLSLLSMWFLAGFAGQLLLGVMSHLLPTLMGGGPVTAAGAAEMNRWWLWRVLVINGGLVLWLLPLGSWAKVGLSSLVMLAFILFLPIMILSARAAMQVRRALAAEADAPDSDSDADAPSAPAPKPGPQRGLQSVAAAAALALVVSVATALGGSDAAVIDASGSVAPTGKTETVQVDAVGMRFTPETITVAPGDRLILTVTNKADQVHDLVLETGQSTGRLAPGASATIDVGVVGRAIEGWCSIVGHRQQGMVLHIRTTGDAPDTGGSGGHQMDMSGGSGAAPPVDLMDEPGPGFVARDPRLAPAPAENTHKYTFTVTEGPGEVAPGVRQTLWTYNGTAMGPTLRGKRGDVFEITLVNNGTMAHSIDFHAGMVSPDTNMRDINPGERLVYRFTAVRTGIWLYHCATMPMPVHLAAGMFGAVVIDPPDLSPVDAEYLFTQSEWYLGPDGGPIDAAKVAAGVPDLVMFNGYANQYVYRPLRAKVGDRLRLWVLDAGPNEPLSFHVIGSLFDTVYSEGTYQLRRDDPLGGGSQALGLLPAQGGFVELTFTEPGSYTFLNHRMFDSDRGAMGTIIVD</sequence>
<evidence type="ECO:0000256" key="5">
    <source>
        <dbReference type="ARBA" id="ARBA00011882"/>
    </source>
</evidence>
<feature type="compositionally biased region" description="Polar residues" evidence="12">
    <location>
        <begin position="1"/>
        <end position="11"/>
    </location>
</feature>
<evidence type="ECO:0000313" key="15">
    <source>
        <dbReference type="EMBL" id="GAA4752154.1"/>
    </source>
</evidence>
<accession>A0ABP8ZC29</accession>
<comment type="similarity">
    <text evidence="3">Belongs to the multicopper oxidase family.</text>
</comment>
<dbReference type="PANTHER" id="PTHR11709">
    <property type="entry name" value="MULTI-COPPER OXIDASE"/>
    <property type="match status" value="1"/>
</dbReference>
<feature type="transmembrane region" description="Helical" evidence="13">
    <location>
        <begin position="164"/>
        <end position="188"/>
    </location>
</feature>
<feature type="transmembrane region" description="Helical" evidence="13">
    <location>
        <begin position="295"/>
        <end position="314"/>
    </location>
</feature>
<comment type="cofactor">
    <cofactor evidence="2">
        <name>Cu(2+)</name>
        <dbReference type="ChEBI" id="CHEBI:29036"/>
    </cofactor>
</comment>
<keyword evidence="7" id="KW-0479">Metal-binding</keyword>